<feature type="domain" description="SH3" evidence="5">
    <location>
        <begin position="1"/>
        <end position="63"/>
    </location>
</feature>
<dbReference type="InterPro" id="IPR013761">
    <property type="entry name" value="SAM/pointed_sf"/>
</dbReference>
<dbReference type="OrthoDB" id="73680at2759"/>
<dbReference type="PANTHER" id="PTHR12092:SF16">
    <property type="entry name" value="PH DOMAIN-CONTAINING PROTEIN"/>
    <property type="match status" value="1"/>
</dbReference>
<evidence type="ECO:0000259" key="7">
    <source>
        <dbReference type="PROSITE" id="PS50021"/>
    </source>
</evidence>
<dbReference type="GO" id="GO:0005886">
    <property type="term" value="C:plasma membrane"/>
    <property type="evidence" value="ECO:0007669"/>
    <property type="project" value="TreeGrafter"/>
</dbReference>
<feature type="region of interest" description="Disordered" evidence="4">
    <location>
        <begin position="695"/>
        <end position="883"/>
    </location>
</feature>
<evidence type="ECO:0000256" key="4">
    <source>
        <dbReference type="SAM" id="MobiDB-lite"/>
    </source>
</evidence>
<dbReference type="AlphaFoldDB" id="A0A8E2J4K9"/>
<gene>
    <name evidence="9" type="ORF">OBBRIDRAFT_747510</name>
</gene>
<dbReference type="InterPro" id="IPR036028">
    <property type="entry name" value="SH3-like_dom_sf"/>
</dbReference>
<dbReference type="InterPro" id="IPR001452">
    <property type="entry name" value="SH3_domain"/>
</dbReference>
<dbReference type="InterPro" id="IPR036872">
    <property type="entry name" value="CH_dom_sf"/>
</dbReference>
<feature type="region of interest" description="Disordered" evidence="4">
    <location>
        <begin position="148"/>
        <end position="396"/>
    </location>
</feature>
<name>A0A8E2J4K9_9APHY</name>
<evidence type="ECO:0000256" key="1">
    <source>
        <dbReference type="ARBA" id="ARBA00022443"/>
    </source>
</evidence>
<dbReference type="PANTHER" id="PTHR12092">
    <property type="entry name" value="PLECKSTRIN"/>
    <property type="match status" value="1"/>
</dbReference>
<dbReference type="InterPro" id="IPR001660">
    <property type="entry name" value="SAM"/>
</dbReference>
<feature type="compositionally biased region" description="Basic and acidic residues" evidence="4">
    <location>
        <begin position="296"/>
        <end position="308"/>
    </location>
</feature>
<dbReference type="PROSITE" id="PS50105">
    <property type="entry name" value="SAM_DOMAIN"/>
    <property type="match status" value="1"/>
</dbReference>
<feature type="compositionally biased region" description="Basic and acidic residues" evidence="4">
    <location>
        <begin position="861"/>
        <end position="883"/>
    </location>
</feature>
<feature type="domain" description="PH" evidence="6">
    <location>
        <begin position="913"/>
        <end position="1011"/>
    </location>
</feature>
<proteinExistence type="predicted"/>
<feature type="compositionally biased region" description="Low complexity" evidence="4">
    <location>
        <begin position="745"/>
        <end position="758"/>
    </location>
</feature>
<dbReference type="SUPFAM" id="SSF50044">
    <property type="entry name" value="SH3-domain"/>
    <property type="match status" value="1"/>
</dbReference>
<sequence length="1278" mass="138197">MPEYVYALHEFKPENPDEVPLKVGEKIEVIEKDDLYGDGWWQGRNTSGQLGLFPKVYTSPEPPPTSSAAQPLNGSAPAPSATPEDTASPPLQPLQEESDSAVINENDESALSTPGNRDNTLAHERTMSQESGEVMKATLTDVQKAIEQLGRTDHDGARSFSFASSHGDYSDRSERDSEASADEGEDAIGWHKSTRKKLAEQARLANERRMREEADASGPPTPIRTLAPPIDVEMSDESEAEDDDDSELGSARGRSDGPRYPHIPEEDEEQEDEHTLDFAKPPPPVTTIGTDGQTTQRRDSDDVHHIEPSEEFIVPSPGPDESDLPTATANKTFLDQSSAPSSVPTPTPPALELDETPRMDGARSSPSKSPTPMLERALANASVPTSPLNPVTPGGRPADASFPYNTVSTLPSPTTSTAESTVPSSAGIQQTLTPATTVTSFKSGLGSPVTFQHNRTETNSPSEGSKKPMGDPSAWNVEEVVEWLQSKGFDQGTCDKFIEQEITGDVLLELDQNVLKTEIGVVAFGKRVRIMNAIAELRRPPSVSESQSDRNLQSPSVIVTPLSQSRSFPYSHSHSASMQSSAQASVMNSPMYGPHGIGPIVGSVPSESPGHSGEIFTSPSKPIWRTSDPSSVGEADTEADKEKTLQGLGLGLPGASATNGKAGKSRPAQLSLSPSDGALGAKIVLDKTLEVGEDERTALSENESLQPAKSKRRGLFTRSLESGSIKERTSSIKESTGCHSKDDSASPATPPVASSPSDQKGDVDKPEVTRRHSKGKRSVDEQHHHRISLFGGSFSGTLGKSRKPPPRLSATVEKNDAGERTLSTFSRISVKRSTSRPSTSEGVRRKDEKPKESPREVSAAEIKDREEKERKEQATLRKRTTSDVSRRTVATAVVSIAGGTLKSGQSILEQIGKPDHSGWMRKKGERYNSWKSRYFVLKGPHLYYLKSDSKSETKIKGYINIIGYKVTADENVDPGRYGFRIEHDTDKTHYFSSDELIGIREWMKALMKATISRDYSSPVVSSCNIPTIPLTVAQAMNPAPRPPSPTARDATQRALRRENPSQLSSRDAQVLLMGMPAKDKASPNQNGERARLDSFFTNDTVSTNGTEAASPKKSPPSKSSAPPRPSREMRRMSSSQSDFQGPVDASLIEWANSHLPSSLQISDPTGPLCGGLALLRLAEDIKGKPSSPPVPDSAFPSGPNDDKLDGLFRLFDFLLDNDVKMGTVSINDIRQGKREKIVQLLRALKSWEDKRKVIAQSIGKGPLTAGPFMGLAGPVSNF</sequence>
<accession>A0A8E2J4K9</accession>
<feature type="domain" description="Calponin-homology (CH)" evidence="7">
    <location>
        <begin position="1141"/>
        <end position="1249"/>
    </location>
</feature>
<feature type="compositionally biased region" description="Basic and acidic residues" evidence="4">
    <location>
        <begin position="168"/>
        <end position="178"/>
    </location>
</feature>
<dbReference type="Gene3D" id="2.30.30.40">
    <property type="entry name" value="SH3 Domains"/>
    <property type="match status" value="1"/>
</dbReference>
<feature type="compositionally biased region" description="Polar residues" evidence="4">
    <location>
        <begin position="1095"/>
        <end position="1107"/>
    </location>
</feature>
<dbReference type="PROSITE" id="PS50003">
    <property type="entry name" value="PH_DOMAIN"/>
    <property type="match status" value="1"/>
</dbReference>
<dbReference type="Pfam" id="PF00018">
    <property type="entry name" value="SH3_1"/>
    <property type="match status" value="1"/>
</dbReference>
<dbReference type="InterPro" id="IPR037370">
    <property type="entry name" value="Pleckstrin"/>
</dbReference>
<dbReference type="EMBL" id="KV722343">
    <property type="protein sequence ID" value="OCH94505.1"/>
    <property type="molecule type" value="Genomic_DNA"/>
</dbReference>
<dbReference type="GO" id="GO:0005085">
    <property type="term" value="F:guanyl-nucleotide exchange factor activity"/>
    <property type="evidence" value="ECO:0007669"/>
    <property type="project" value="UniProtKB-KW"/>
</dbReference>
<dbReference type="PROSITE" id="PS50002">
    <property type="entry name" value="SH3"/>
    <property type="match status" value="1"/>
</dbReference>
<organism evidence="9 10">
    <name type="scientific">Obba rivulosa</name>
    <dbReference type="NCBI Taxonomy" id="1052685"/>
    <lineage>
        <taxon>Eukaryota</taxon>
        <taxon>Fungi</taxon>
        <taxon>Dikarya</taxon>
        <taxon>Basidiomycota</taxon>
        <taxon>Agaricomycotina</taxon>
        <taxon>Agaricomycetes</taxon>
        <taxon>Polyporales</taxon>
        <taxon>Gelatoporiaceae</taxon>
        <taxon>Obba</taxon>
    </lineage>
</organism>
<feature type="region of interest" description="Disordered" evidence="4">
    <location>
        <begin position="50"/>
        <end position="136"/>
    </location>
</feature>
<feature type="region of interest" description="Disordered" evidence="4">
    <location>
        <begin position="1035"/>
        <end position="1140"/>
    </location>
</feature>
<keyword evidence="10" id="KW-1185">Reference proteome</keyword>
<feature type="region of interest" description="Disordered" evidence="4">
    <location>
        <begin position="443"/>
        <end position="473"/>
    </location>
</feature>
<feature type="domain" description="SAM" evidence="8">
    <location>
        <begin position="475"/>
        <end position="540"/>
    </location>
</feature>
<feature type="compositionally biased region" description="Basic and acidic residues" evidence="4">
    <location>
        <begin position="253"/>
        <end position="264"/>
    </location>
</feature>
<feature type="compositionally biased region" description="Low complexity" evidence="4">
    <location>
        <begin position="1108"/>
        <end position="1121"/>
    </location>
</feature>
<dbReference type="Pfam" id="PF07647">
    <property type="entry name" value="SAM_2"/>
    <property type="match status" value="1"/>
</dbReference>
<evidence type="ECO:0000259" key="6">
    <source>
        <dbReference type="PROSITE" id="PS50003"/>
    </source>
</evidence>
<feature type="compositionally biased region" description="Low complexity" evidence="4">
    <location>
        <begin position="788"/>
        <end position="799"/>
    </location>
</feature>
<dbReference type="SMART" id="SM00454">
    <property type="entry name" value="SAM"/>
    <property type="match status" value="1"/>
</dbReference>
<dbReference type="SMART" id="SM00326">
    <property type="entry name" value="SH3"/>
    <property type="match status" value="1"/>
</dbReference>
<dbReference type="InterPro" id="IPR001849">
    <property type="entry name" value="PH_domain"/>
</dbReference>
<feature type="compositionally biased region" description="Basic and acidic residues" evidence="4">
    <location>
        <begin position="842"/>
        <end position="855"/>
    </location>
</feature>
<feature type="compositionally biased region" description="Basic and acidic residues" evidence="4">
    <location>
        <begin position="759"/>
        <end position="770"/>
    </location>
</feature>
<evidence type="ECO:0000256" key="2">
    <source>
        <dbReference type="ARBA" id="ARBA00022658"/>
    </source>
</evidence>
<dbReference type="Pfam" id="PF00169">
    <property type="entry name" value="PH"/>
    <property type="match status" value="1"/>
</dbReference>
<dbReference type="Gene3D" id="1.10.418.10">
    <property type="entry name" value="Calponin-like domain"/>
    <property type="match status" value="1"/>
</dbReference>
<keyword evidence="2" id="KW-0344">Guanine-nucleotide releasing factor</keyword>
<dbReference type="CDD" id="cd13316">
    <property type="entry name" value="PH_Boi"/>
    <property type="match status" value="1"/>
</dbReference>
<reference evidence="9 10" key="1">
    <citation type="submission" date="2016-07" db="EMBL/GenBank/DDBJ databases">
        <title>Draft genome of the white-rot fungus Obba rivulosa 3A-2.</title>
        <authorList>
            <consortium name="DOE Joint Genome Institute"/>
            <person name="Miettinen O."/>
            <person name="Riley R."/>
            <person name="Acob R."/>
            <person name="Barry K."/>
            <person name="Cullen D."/>
            <person name="De Vries R."/>
            <person name="Hainaut M."/>
            <person name="Hatakka A."/>
            <person name="Henrissat B."/>
            <person name="Hilden K."/>
            <person name="Kuo R."/>
            <person name="Labutti K."/>
            <person name="Lipzen A."/>
            <person name="Makela M.R."/>
            <person name="Sandor L."/>
            <person name="Spatafora J.W."/>
            <person name="Grigoriev I.V."/>
            <person name="Hibbett D.S."/>
        </authorList>
    </citation>
    <scope>NUCLEOTIDE SEQUENCE [LARGE SCALE GENOMIC DNA]</scope>
    <source>
        <strain evidence="9 10">3A-2</strain>
    </source>
</reference>
<dbReference type="Gene3D" id="2.30.29.30">
    <property type="entry name" value="Pleckstrin-homology domain (PH domain)/Phosphotyrosine-binding domain (PTB)"/>
    <property type="match status" value="1"/>
</dbReference>
<dbReference type="SMART" id="SM00233">
    <property type="entry name" value="PH"/>
    <property type="match status" value="1"/>
</dbReference>
<protein>
    <submittedName>
        <fullName evidence="9">Uncharacterized protein</fullName>
    </submittedName>
</protein>
<dbReference type="InterPro" id="IPR011993">
    <property type="entry name" value="PH-like_dom_sf"/>
</dbReference>
<dbReference type="SUPFAM" id="SSF50729">
    <property type="entry name" value="PH domain-like"/>
    <property type="match status" value="1"/>
</dbReference>
<feature type="region of interest" description="Disordered" evidence="4">
    <location>
        <begin position="605"/>
        <end position="678"/>
    </location>
</feature>
<dbReference type="InterPro" id="IPR001715">
    <property type="entry name" value="CH_dom"/>
</dbReference>
<evidence type="ECO:0000259" key="5">
    <source>
        <dbReference type="PROSITE" id="PS50002"/>
    </source>
</evidence>
<dbReference type="Proteomes" id="UP000250043">
    <property type="component" value="Unassembled WGS sequence"/>
</dbReference>
<dbReference type="GO" id="GO:0030036">
    <property type="term" value="P:actin cytoskeleton organization"/>
    <property type="evidence" value="ECO:0007669"/>
    <property type="project" value="TreeGrafter"/>
</dbReference>
<feature type="compositionally biased region" description="Acidic residues" evidence="4">
    <location>
        <begin position="265"/>
        <end position="274"/>
    </location>
</feature>
<dbReference type="Gene3D" id="1.10.150.50">
    <property type="entry name" value="Transcription Factor, Ets-1"/>
    <property type="match status" value="1"/>
</dbReference>
<feature type="compositionally biased region" description="Basic and acidic residues" evidence="4">
    <location>
        <begin position="197"/>
        <end position="214"/>
    </location>
</feature>
<evidence type="ECO:0000313" key="9">
    <source>
        <dbReference type="EMBL" id="OCH94505.1"/>
    </source>
</evidence>
<keyword evidence="1 3" id="KW-0728">SH3 domain</keyword>
<dbReference type="CDD" id="cd09535">
    <property type="entry name" value="SAM_BOI-like_fungal"/>
    <property type="match status" value="1"/>
</dbReference>
<feature type="compositionally biased region" description="Polar residues" evidence="4">
    <location>
        <begin position="325"/>
        <end position="336"/>
    </location>
</feature>
<feature type="compositionally biased region" description="Acidic residues" evidence="4">
    <location>
        <begin position="233"/>
        <end position="247"/>
    </location>
</feature>
<dbReference type="SUPFAM" id="SSF47576">
    <property type="entry name" value="Calponin-homology domain, CH-domain"/>
    <property type="match status" value="1"/>
</dbReference>
<evidence type="ECO:0000259" key="8">
    <source>
        <dbReference type="PROSITE" id="PS50105"/>
    </source>
</evidence>
<evidence type="ECO:0000313" key="10">
    <source>
        <dbReference type="Proteomes" id="UP000250043"/>
    </source>
</evidence>
<feature type="compositionally biased region" description="Polar residues" evidence="4">
    <location>
        <begin position="449"/>
        <end position="463"/>
    </location>
</feature>
<dbReference type="SUPFAM" id="SSF47769">
    <property type="entry name" value="SAM/Pointed domain"/>
    <property type="match status" value="1"/>
</dbReference>
<feature type="compositionally biased region" description="Polar residues" evidence="4">
    <location>
        <begin position="109"/>
        <end position="119"/>
    </location>
</feature>
<dbReference type="PROSITE" id="PS50021">
    <property type="entry name" value="CH"/>
    <property type="match status" value="1"/>
</dbReference>
<evidence type="ECO:0000256" key="3">
    <source>
        <dbReference type="PROSITE-ProRule" id="PRU00192"/>
    </source>
</evidence>